<dbReference type="NCBIfam" id="TIGR02243">
    <property type="entry name" value="putative baseplate assembly protein"/>
    <property type="match status" value="1"/>
</dbReference>
<name>A0A516SIY0_9NEIS</name>
<dbReference type="KEGG" id="cari:FNU76_17510"/>
<dbReference type="AlphaFoldDB" id="A0A516SIY0"/>
<organism evidence="1 2">
    <name type="scientific">Chitinimonas arctica</name>
    <dbReference type="NCBI Taxonomy" id="2594795"/>
    <lineage>
        <taxon>Bacteria</taxon>
        <taxon>Pseudomonadati</taxon>
        <taxon>Pseudomonadota</taxon>
        <taxon>Betaproteobacteria</taxon>
        <taxon>Neisseriales</taxon>
        <taxon>Chitinibacteraceae</taxon>
        <taxon>Chitinimonas</taxon>
    </lineage>
</organism>
<accession>A0A516SIY0</accession>
<dbReference type="RefSeq" id="WP_144279385.1">
    <property type="nucleotide sequence ID" value="NZ_CP041730.1"/>
</dbReference>
<proteinExistence type="predicted"/>
<dbReference type="OrthoDB" id="9027184at2"/>
<dbReference type="EMBL" id="CP041730">
    <property type="protein sequence ID" value="QDQ27998.1"/>
    <property type="molecule type" value="Genomic_DNA"/>
</dbReference>
<evidence type="ECO:0000313" key="1">
    <source>
        <dbReference type="EMBL" id="QDQ27998.1"/>
    </source>
</evidence>
<keyword evidence="2" id="KW-1185">Reference proteome</keyword>
<sequence length="1020" mass="109488">MTDPTLDFRNAEQFYQQALTLARAYTPGWSNYWPSVLDAQAVNDDPGLVQLKLFSLLAAYLAEMENQLPRQRRLAFFQFLNLNLRPPLAARVPIHFTLQADQPPREIPTDSAILASDDQSIRFQTDQPLLVVPAQLSAVLTMLPAQDSYINALPRLAAGLPAPLFPSQDSEQGQVPLSHWFMLGDPDLFKPDPSLQRIVLEFTGQHLNPAYFDRWADGALAPLAASVTAANNALSLTVELEQAPTAGPLTTAELQAELYQADGRVQGFDADQAAAGDQTPQYWLLVQPAPLVRVISALASQLPVITGLRCTLQGSGIQPQQSASAQVQLDIRNGAYPFGETPATDDAFYIRSDSLFGREGAQITLDFTLRDVSTAYPVTLDWQYWDGGAWQSFNATPADVSAHRFVDTTDQLRYNNPAGPTWVRFLCPAISPTTVAGGEGLWIRVVIASGGYGEIGGITTQGVDQAIDAVPDDILTAAQKKAVSDYLNKVEGVNFSYTYTASSYAPPYIKSLQLSYSYAAQPKNLWCYNAFGLSRFLFSPFKPLADRYSNCCLGFAPADFAKYTLGQALTLYFDLVDESTAAAPPLPWQYHDGSAWQPLSVDDGTAGLSRSGIVRLIVPANQPAVTLYSQTAFWFRLQNPYPRQDVAAYGIYPNTVTAGNRSSVVDEILGSSNEQPSQHFQLGYTPVLAGLALVVVEPPGVEALGSADGEQGLLSLSAATPLPSRAAAPVLWLQVETFAFSGPTDRVYTLDYKNGLITFGDGQNGMIPPGGFNNIVAASYQYTQGQQGNVVAGRLTVLRPGFDRIASVVNPTPARGGVDGDSVADLDRAAPAQIKANQRAVQLEDFDTLARAASPAVCLANAVLQADGRIVVAVLALSTVARPYGGPALLNQVADYLRARCLAPLASRIACIEPDYLPIAVVAQLTVDIPPDQRNALQQQLAAQLQAFFQPVNGGPGGLGWPFGEPVQAAQVSRFLHGQAGVVAIVSLALNGEVGQDIPLAPTQLPVAGEMTVLVYPMGG</sequence>
<dbReference type="Proteomes" id="UP000317550">
    <property type="component" value="Chromosome"/>
</dbReference>
<gene>
    <name evidence="1" type="ORF">FNU76_17510</name>
</gene>
<protein>
    <submittedName>
        <fullName evidence="1">Putative baseplate assembly protein</fullName>
    </submittedName>
</protein>
<dbReference type="InterPro" id="IPR011749">
    <property type="entry name" value="CHP02243"/>
</dbReference>
<evidence type="ECO:0000313" key="2">
    <source>
        <dbReference type="Proteomes" id="UP000317550"/>
    </source>
</evidence>
<reference evidence="2" key="1">
    <citation type="submission" date="2019-07" db="EMBL/GenBank/DDBJ databases">
        <title>Chitinimonas sp. nov., isolated from Ny-Alesund, arctica soil.</title>
        <authorList>
            <person name="Xu Q."/>
            <person name="Peng F."/>
        </authorList>
    </citation>
    <scope>NUCLEOTIDE SEQUENCE [LARGE SCALE GENOMIC DNA]</scope>
    <source>
        <strain evidence="2">R3-44</strain>
    </source>
</reference>